<protein>
    <submittedName>
        <fullName evidence="2">Uncharacterized protein</fullName>
    </submittedName>
</protein>
<sequence>MEFLNFLKDNGKIGMVKECIWALKMLNHLILKRMEKSMTSLKEIGIDHGSENVNKIKFLQFGKVNEDHDNNNNNSHPEITNQSKTNNISMTPDLLPTDEFQSLNYPSDSSQLSTDDLISNLKWFDQWVSEFNQ</sequence>
<evidence type="ECO:0000256" key="1">
    <source>
        <dbReference type="SAM" id="MobiDB-lite"/>
    </source>
</evidence>
<dbReference type="HOGENOM" id="CLU_2038893_0_0_1"/>
<accession>K0KPA5</accession>
<gene>
    <name evidence="2" type="ORF">BN7_6721</name>
</gene>
<name>K0KPA5_WICCF</name>
<feature type="region of interest" description="Disordered" evidence="1">
    <location>
        <begin position="66"/>
        <end position="109"/>
    </location>
</feature>
<dbReference type="Proteomes" id="UP000009328">
    <property type="component" value="Unassembled WGS sequence"/>
</dbReference>
<evidence type="ECO:0000313" key="2">
    <source>
        <dbReference type="EMBL" id="CCH47110.1"/>
    </source>
</evidence>
<evidence type="ECO:0000313" key="3">
    <source>
        <dbReference type="Proteomes" id="UP000009328"/>
    </source>
</evidence>
<feature type="compositionally biased region" description="Polar residues" evidence="1">
    <location>
        <begin position="75"/>
        <end position="90"/>
    </location>
</feature>
<dbReference type="EMBL" id="CAIF01000327">
    <property type="protein sequence ID" value="CCH47110.1"/>
    <property type="molecule type" value="Genomic_DNA"/>
</dbReference>
<keyword evidence="3" id="KW-1185">Reference proteome</keyword>
<proteinExistence type="predicted"/>
<dbReference type="eggNOG" id="ENOG502RBGV">
    <property type="taxonomic scope" value="Eukaryota"/>
</dbReference>
<reference evidence="2 3" key="1">
    <citation type="journal article" date="2012" name="Eukaryot. Cell">
        <title>Draft genome sequence of Wickerhamomyces ciferrii NRRL Y-1031 F-60-10.</title>
        <authorList>
            <person name="Schneider J."/>
            <person name="Andrea H."/>
            <person name="Blom J."/>
            <person name="Jaenicke S."/>
            <person name="Ruckert C."/>
            <person name="Schorsch C."/>
            <person name="Szczepanowski R."/>
            <person name="Farwick M."/>
            <person name="Goesmann A."/>
            <person name="Puhler A."/>
            <person name="Schaffer S."/>
            <person name="Tauch A."/>
            <person name="Kohler T."/>
            <person name="Brinkrolf K."/>
        </authorList>
    </citation>
    <scope>NUCLEOTIDE SEQUENCE [LARGE SCALE GENOMIC DNA]</scope>
    <source>
        <strain evidence="3">ATCC 14091 / BCRC 22168 / CBS 111 / JCM 3599 / NBRC 0793 / NRRL Y-1031 F-60-10</strain>
    </source>
</reference>
<comment type="caution">
    <text evidence="2">The sequence shown here is derived from an EMBL/GenBank/DDBJ whole genome shotgun (WGS) entry which is preliminary data.</text>
</comment>
<feature type="compositionally biased region" description="Polar residues" evidence="1">
    <location>
        <begin position="99"/>
        <end position="109"/>
    </location>
</feature>
<dbReference type="InParanoid" id="K0KPA5"/>
<organism evidence="2 3">
    <name type="scientific">Wickerhamomyces ciferrii (strain ATCC 14091 / BCRC 22168 / CBS 111 / JCM 3599 / NBRC 0793 / NRRL Y-1031 F-60-10)</name>
    <name type="common">Yeast</name>
    <name type="synonym">Pichia ciferrii</name>
    <dbReference type="NCBI Taxonomy" id="1206466"/>
    <lineage>
        <taxon>Eukaryota</taxon>
        <taxon>Fungi</taxon>
        <taxon>Dikarya</taxon>
        <taxon>Ascomycota</taxon>
        <taxon>Saccharomycotina</taxon>
        <taxon>Saccharomycetes</taxon>
        <taxon>Phaffomycetales</taxon>
        <taxon>Wickerhamomycetaceae</taxon>
        <taxon>Wickerhamomyces</taxon>
    </lineage>
</organism>
<dbReference type="AlphaFoldDB" id="K0KPA5"/>